<keyword evidence="5" id="KW-1185">Reference proteome</keyword>
<dbReference type="GO" id="GO:0004222">
    <property type="term" value="F:metalloendopeptidase activity"/>
    <property type="evidence" value="ECO:0007669"/>
    <property type="project" value="TreeGrafter"/>
</dbReference>
<dbReference type="Proteomes" id="UP000007239">
    <property type="component" value="Chromosome"/>
</dbReference>
<dbReference type="CDD" id="cd12797">
    <property type="entry name" value="M23_peptidase"/>
    <property type="match status" value="1"/>
</dbReference>
<dbReference type="AlphaFoldDB" id="F6BHS2"/>
<dbReference type="STRING" id="858215.Thexy_1642"/>
<dbReference type="InterPro" id="IPR011055">
    <property type="entry name" value="Dup_hybrid_motif"/>
</dbReference>
<keyword evidence="2" id="KW-1133">Transmembrane helix</keyword>
<dbReference type="PANTHER" id="PTHR21666:SF286">
    <property type="entry name" value="LIPOPROTEIN NLPD"/>
    <property type="match status" value="1"/>
</dbReference>
<feature type="coiled-coil region" evidence="1">
    <location>
        <begin position="67"/>
        <end position="115"/>
    </location>
</feature>
<feature type="transmembrane region" description="Helical" evidence="2">
    <location>
        <begin position="34"/>
        <end position="54"/>
    </location>
</feature>
<keyword evidence="2" id="KW-0812">Transmembrane</keyword>
<dbReference type="PANTHER" id="PTHR21666">
    <property type="entry name" value="PEPTIDASE-RELATED"/>
    <property type="match status" value="1"/>
</dbReference>
<accession>F6BHS2</accession>
<dbReference type="InterPro" id="IPR050570">
    <property type="entry name" value="Cell_wall_metabolism_enzyme"/>
</dbReference>
<keyword evidence="1" id="KW-0175">Coiled coil</keyword>
<dbReference type="Pfam" id="PF01551">
    <property type="entry name" value="Peptidase_M23"/>
    <property type="match status" value="1"/>
</dbReference>
<dbReference type="HOGENOM" id="CLU_029425_2_4_9"/>
<dbReference type="EMBL" id="CP002739">
    <property type="protein sequence ID" value="AEF17671.1"/>
    <property type="molecule type" value="Genomic_DNA"/>
</dbReference>
<dbReference type="Gene3D" id="2.70.70.10">
    <property type="entry name" value="Glucose Permease (Domain IIA)"/>
    <property type="match status" value="1"/>
</dbReference>
<protein>
    <submittedName>
        <fullName evidence="4">Peptidase M23</fullName>
    </submittedName>
</protein>
<gene>
    <name evidence="4" type="ordered locus">Thexy_1642</name>
</gene>
<proteinExistence type="predicted"/>
<reference evidence="4" key="1">
    <citation type="submission" date="2011-05" db="EMBL/GenBank/DDBJ databases">
        <title>Complete sequence of Thermoanaerobacterium xylanolyticum LX-11.</title>
        <authorList>
            <consortium name="US DOE Joint Genome Institute"/>
            <person name="Lucas S."/>
            <person name="Han J."/>
            <person name="Lapidus A."/>
            <person name="Cheng J.-F."/>
            <person name="Goodwin L."/>
            <person name="Pitluck S."/>
            <person name="Peters L."/>
            <person name="Mikhailova N."/>
            <person name="Lu M."/>
            <person name="Han C."/>
            <person name="Tapia R."/>
            <person name="Land M."/>
            <person name="Hauser L."/>
            <person name="Kyrpides N."/>
            <person name="Ivanova N."/>
            <person name="Pagani I."/>
            <person name="Hemme C."/>
            <person name="Woyke T."/>
        </authorList>
    </citation>
    <scope>NUCLEOTIDE SEQUENCE</scope>
    <source>
        <strain evidence="4">LX-11</strain>
    </source>
</reference>
<organism evidence="4 5">
    <name type="scientific">Thermoanaerobacterium xylanolyticum (strain ATCC 49914 / DSM 7097 / LX-11)</name>
    <dbReference type="NCBI Taxonomy" id="858215"/>
    <lineage>
        <taxon>Bacteria</taxon>
        <taxon>Bacillati</taxon>
        <taxon>Bacillota</taxon>
        <taxon>Clostridia</taxon>
        <taxon>Thermoanaerobacterales</taxon>
        <taxon>Thermoanaerobacteraceae</taxon>
        <taxon>Thermoanaerobacterium</taxon>
    </lineage>
</organism>
<name>F6BHS2_THEXL</name>
<dbReference type="InterPro" id="IPR016047">
    <property type="entry name" value="M23ase_b-sheet_dom"/>
</dbReference>
<sequence length="304" mass="33648">MHIKNKDEYINIMVVPNSKKDIKSFKIKRSALKAYIFAAVVLLIGLFSTFFYFAGKYAYLYAAVHEKDKIIAEKNQKIAEMQDLNQSQGKKIAMLNDNAKKLSDKMKSLDELEQKVRRMVGLSSPETSRGGITRDSRDLTLDEKTTNELSSEIDNKTYEYKTLIDDISKRLDYLASLPSSYPVVGPITSPFGSRTSPYGESSEFHPGIDIAVGYGTPVKAAGKGIVTYAGWLSGYGNVVMINHGYGITSVYGHNSQLLVRVGQTVNRGDVIAKSGSTGRSTGPHVHFEIRLNGNPVDPMKYLTK</sequence>
<dbReference type="FunFam" id="2.70.70.10:FF:000006">
    <property type="entry name" value="M23 family peptidase"/>
    <property type="match status" value="1"/>
</dbReference>
<keyword evidence="2" id="KW-0472">Membrane</keyword>
<dbReference type="eggNOG" id="COG4942">
    <property type="taxonomic scope" value="Bacteria"/>
</dbReference>
<evidence type="ECO:0000259" key="3">
    <source>
        <dbReference type="Pfam" id="PF01551"/>
    </source>
</evidence>
<evidence type="ECO:0000313" key="5">
    <source>
        <dbReference type="Proteomes" id="UP000007239"/>
    </source>
</evidence>
<dbReference type="RefSeq" id="WP_013788406.1">
    <property type="nucleotide sequence ID" value="NC_015555.1"/>
</dbReference>
<evidence type="ECO:0000256" key="2">
    <source>
        <dbReference type="SAM" id="Phobius"/>
    </source>
</evidence>
<dbReference type="SUPFAM" id="SSF51261">
    <property type="entry name" value="Duplicated hybrid motif"/>
    <property type="match status" value="1"/>
</dbReference>
<evidence type="ECO:0000256" key="1">
    <source>
        <dbReference type="SAM" id="Coils"/>
    </source>
</evidence>
<dbReference type="KEGG" id="txy:Thexy_1642"/>
<evidence type="ECO:0000313" key="4">
    <source>
        <dbReference type="EMBL" id="AEF17671.1"/>
    </source>
</evidence>
<feature type="domain" description="M23ase beta-sheet core" evidence="3">
    <location>
        <begin position="204"/>
        <end position="298"/>
    </location>
</feature>